<dbReference type="GO" id="GO:0004519">
    <property type="term" value="F:endonuclease activity"/>
    <property type="evidence" value="ECO:0007669"/>
    <property type="project" value="UniProtKB-KW"/>
</dbReference>
<evidence type="ECO:0000256" key="1">
    <source>
        <dbReference type="ARBA" id="ARBA00001968"/>
    </source>
</evidence>
<dbReference type="PANTHER" id="PTHR34615">
    <property type="entry name" value="PX DOMAIN-CONTAINING PROTEIN"/>
    <property type="match status" value="1"/>
</dbReference>
<feature type="domain" description="DDE Tnp4" evidence="3">
    <location>
        <begin position="171"/>
        <end position="334"/>
    </location>
</feature>
<dbReference type="EMBL" id="WSZM01000056">
    <property type="protein sequence ID" value="KAF4044996.1"/>
    <property type="molecule type" value="Genomic_DNA"/>
</dbReference>
<evidence type="ECO:0000259" key="3">
    <source>
        <dbReference type="Pfam" id="PF13359"/>
    </source>
</evidence>
<dbReference type="GO" id="GO:0046872">
    <property type="term" value="F:metal ion binding"/>
    <property type="evidence" value="ECO:0007669"/>
    <property type="project" value="UniProtKB-KW"/>
</dbReference>
<keyword evidence="4" id="KW-0378">Hydrolase</keyword>
<evidence type="ECO:0000313" key="4">
    <source>
        <dbReference type="EMBL" id="KAF4044996.1"/>
    </source>
</evidence>
<dbReference type="AlphaFoldDB" id="A0A833TQW3"/>
<evidence type="ECO:0000313" key="5">
    <source>
        <dbReference type="Proteomes" id="UP000602510"/>
    </source>
</evidence>
<keyword evidence="4" id="KW-0540">Nuclease</keyword>
<gene>
    <name evidence="4" type="ORF">GN244_ATG02625</name>
</gene>
<keyword evidence="5" id="KW-1185">Reference proteome</keyword>
<keyword evidence="2" id="KW-0479">Metal-binding</keyword>
<reference evidence="4" key="1">
    <citation type="submission" date="2020-04" db="EMBL/GenBank/DDBJ databases">
        <title>Hybrid Assembly of Korean Phytophthora infestans isolates.</title>
        <authorList>
            <person name="Prokchorchik M."/>
            <person name="Lee Y."/>
            <person name="Seo J."/>
            <person name="Cho J.-H."/>
            <person name="Park Y.-E."/>
            <person name="Jang D.-C."/>
            <person name="Im J.-S."/>
            <person name="Choi J.-G."/>
            <person name="Park H.-J."/>
            <person name="Lee G.-B."/>
            <person name="Lee Y.-G."/>
            <person name="Hong S.-Y."/>
            <person name="Cho K."/>
            <person name="Sohn K.H."/>
        </authorList>
    </citation>
    <scope>NUCLEOTIDE SEQUENCE</scope>
    <source>
        <strain evidence="4">KR_1_A1</strain>
    </source>
</reference>
<comment type="caution">
    <text evidence="4">The sequence shown here is derived from an EMBL/GenBank/DDBJ whole genome shotgun (WGS) entry which is preliminary data.</text>
</comment>
<keyword evidence="4" id="KW-0255">Endonuclease</keyword>
<protein>
    <submittedName>
        <fullName evidence="4">DDE superfamily endonuclease</fullName>
    </submittedName>
</protein>
<dbReference type="Pfam" id="PF13359">
    <property type="entry name" value="DDE_Tnp_4"/>
    <property type="match status" value="1"/>
</dbReference>
<sequence length="361" mass="41402">MVSSETALLQWYIAKNKYMSRKKKLRFMLLLDQVERPSIPAVTFDLASYTDANSELEFRFDVAGVYELRSLLRIPDTVVTAHGDTCSGDTALCVMLARLAFPTRYYDMMKTFGRGTAWLCRVFLHMIDYVHDTFADKLFMAESIVSARMEEYCEAVEVKGVPTEGVFGFPDGTKVAVCRPSPRRHGERGENLQKHLYSGHKRIHCLNYQAVTAPDGLCIHFWGPMEGRRHDSIMLRESGLLEYFDEHQDTFEGKFLYGDPAYGTRQYIVSGYKGNSVSADESDFNSEMSRLRESVEWNFKCMKTLWSYVDYNKQQKVRLSPVGKFVKVAMLLTNCHSCYYGGNQISQYFDLPPPSLQDYLG</sequence>
<accession>A0A833TQW3</accession>
<dbReference type="Proteomes" id="UP000602510">
    <property type="component" value="Unassembled WGS sequence"/>
</dbReference>
<organism evidence="4 5">
    <name type="scientific">Phytophthora infestans</name>
    <name type="common">Potato late blight agent</name>
    <name type="synonym">Botrytis infestans</name>
    <dbReference type="NCBI Taxonomy" id="4787"/>
    <lineage>
        <taxon>Eukaryota</taxon>
        <taxon>Sar</taxon>
        <taxon>Stramenopiles</taxon>
        <taxon>Oomycota</taxon>
        <taxon>Peronosporomycetes</taxon>
        <taxon>Peronosporales</taxon>
        <taxon>Peronosporaceae</taxon>
        <taxon>Phytophthora</taxon>
    </lineage>
</organism>
<name>A0A833TQW3_PHYIN</name>
<dbReference type="InterPro" id="IPR027806">
    <property type="entry name" value="HARBI1_dom"/>
</dbReference>
<evidence type="ECO:0000256" key="2">
    <source>
        <dbReference type="ARBA" id="ARBA00022723"/>
    </source>
</evidence>
<proteinExistence type="predicted"/>
<comment type="cofactor">
    <cofactor evidence="1">
        <name>a divalent metal cation</name>
        <dbReference type="ChEBI" id="CHEBI:60240"/>
    </cofactor>
</comment>
<dbReference type="PANTHER" id="PTHR34615:SF1">
    <property type="entry name" value="PX DOMAIN-CONTAINING PROTEIN"/>
    <property type="match status" value="1"/>
</dbReference>